<protein>
    <submittedName>
        <fullName evidence="2">Uncharacterized protein</fullName>
    </submittedName>
</protein>
<comment type="caution">
    <text evidence="2">The sequence shown here is derived from an EMBL/GenBank/DDBJ whole genome shotgun (WGS) entry which is preliminary data.</text>
</comment>
<evidence type="ECO:0000256" key="1">
    <source>
        <dbReference type="SAM" id="MobiDB-lite"/>
    </source>
</evidence>
<organism evidence="2">
    <name type="scientific">hydrocarbon metagenome</name>
    <dbReference type="NCBI Taxonomy" id="938273"/>
    <lineage>
        <taxon>unclassified sequences</taxon>
        <taxon>metagenomes</taxon>
        <taxon>ecological metagenomes</taxon>
    </lineage>
</organism>
<accession>A0A0W8EKU2</accession>
<evidence type="ECO:0000313" key="2">
    <source>
        <dbReference type="EMBL" id="KUG09011.1"/>
    </source>
</evidence>
<dbReference type="EMBL" id="LNQE01001758">
    <property type="protein sequence ID" value="KUG09011.1"/>
    <property type="molecule type" value="Genomic_DNA"/>
</dbReference>
<dbReference type="AlphaFoldDB" id="A0A0W8EKU2"/>
<gene>
    <name evidence="2" type="ORF">ASZ90_016672</name>
</gene>
<reference evidence="2" key="1">
    <citation type="journal article" date="2015" name="Proc. Natl. Acad. Sci. U.S.A.">
        <title>Networks of energetic and metabolic interactions define dynamics in microbial communities.</title>
        <authorList>
            <person name="Embree M."/>
            <person name="Liu J.K."/>
            <person name="Al-Bassam M.M."/>
            <person name="Zengler K."/>
        </authorList>
    </citation>
    <scope>NUCLEOTIDE SEQUENCE</scope>
</reference>
<sequence length="44" mass="4515">MASLRIIPTVPSPAREDPGKVTIDPARPGLPGYAHISGLPIGVP</sequence>
<name>A0A0W8EKU2_9ZZZZ</name>
<proteinExistence type="predicted"/>
<feature type="region of interest" description="Disordered" evidence="1">
    <location>
        <begin position="1"/>
        <end position="26"/>
    </location>
</feature>